<comment type="caution">
    <text evidence="1">The sequence shown here is derived from an EMBL/GenBank/DDBJ whole genome shotgun (WGS) entry which is preliminary data.</text>
</comment>
<organism evidence="1 2">
    <name type="scientific">Hymenobacter koreensis</name>
    <dbReference type="NCBI Taxonomy" id="1084523"/>
    <lineage>
        <taxon>Bacteria</taxon>
        <taxon>Pseudomonadati</taxon>
        <taxon>Bacteroidota</taxon>
        <taxon>Cytophagia</taxon>
        <taxon>Cytophagales</taxon>
        <taxon>Hymenobacteraceae</taxon>
        <taxon>Hymenobacter</taxon>
    </lineage>
</organism>
<evidence type="ECO:0000313" key="2">
    <source>
        <dbReference type="Proteomes" id="UP001500454"/>
    </source>
</evidence>
<protein>
    <submittedName>
        <fullName evidence="1">Uncharacterized protein</fullName>
    </submittedName>
</protein>
<accession>A0ABP8JJD7</accession>
<name>A0ABP8JJD7_9BACT</name>
<keyword evidence="2" id="KW-1185">Reference proteome</keyword>
<proteinExistence type="predicted"/>
<dbReference type="EMBL" id="BAABHA010000015">
    <property type="protein sequence ID" value="GAA4391729.1"/>
    <property type="molecule type" value="Genomic_DNA"/>
</dbReference>
<reference evidence="2" key="1">
    <citation type="journal article" date="2019" name="Int. J. Syst. Evol. Microbiol.">
        <title>The Global Catalogue of Microorganisms (GCM) 10K type strain sequencing project: providing services to taxonomists for standard genome sequencing and annotation.</title>
        <authorList>
            <consortium name="The Broad Institute Genomics Platform"/>
            <consortium name="The Broad Institute Genome Sequencing Center for Infectious Disease"/>
            <person name="Wu L."/>
            <person name="Ma J."/>
        </authorList>
    </citation>
    <scope>NUCLEOTIDE SEQUENCE [LARGE SCALE GENOMIC DNA]</scope>
    <source>
        <strain evidence="2">JCM 17924</strain>
    </source>
</reference>
<gene>
    <name evidence="1" type="ORF">GCM10023186_41340</name>
</gene>
<dbReference type="Proteomes" id="UP001500454">
    <property type="component" value="Unassembled WGS sequence"/>
</dbReference>
<sequence>MIECIHPKTEFKSFAITQEHRIIKAPSGYAHMEEATSVFRLMLHWGFKWAGKVESITGTNLNNRLFFVDTSGHMWTPTDYKADEVNLFGLIKPGSEVVIYRIN</sequence>
<evidence type="ECO:0000313" key="1">
    <source>
        <dbReference type="EMBL" id="GAA4391729.1"/>
    </source>
</evidence>